<dbReference type="EMBL" id="KY684083">
    <property type="protein sequence ID" value="ARF08096.1"/>
    <property type="molecule type" value="Genomic_DNA"/>
</dbReference>
<evidence type="ECO:0000313" key="1">
    <source>
        <dbReference type="EMBL" id="ARF08096.1"/>
    </source>
</evidence>
<organism evidence="1">
    <name type="scientific">Catovirus CTV1</name>
    <dbReference type="NCBI Taxonomy" id="1977631"/>
    <lineage>
        <taxon>Viruses</taxon>
        <taxon>Varidnaviria</taxon>
        <taxon>Bamfordvirae</taxon>
        <taxon>Nucleocytoviricota</taxon>
        <taxon>Megaviricetes</taxon>
        <taxon>Imitervirales</taxon>
        <taxon>Mimiviridae</taxon>
        <taxon>Klosneuvirinae</taxon>
        <taxon>Catovirus</taxon>
    </lineage>
</organism>
<sequence>MEIIKEQYNLFKISKQVKYTPMNQKILKKQYNAAFVNEFTLHILKLEKDFYIV</sequence>
<accession>A0A1V0S8S1</accession>
<name>A0A1V0S8S1_9VIRU</name>
<proteinExistence type="predicted"/>
<reference evidence="1" key="1">
    <citation type="journal article" date="2017" name="Science">
        <title>Giant viruses with an expanded complement of translation system components.</title>
        <authorList>
            <person name="Schulz F."/>
            <person name="Yutin N."/>
            <person name="Ivanova N.N."/>
            <person name="Ortega D.R."/>
            <person name="Lee T.K."/>
            <person name="Vierheilig J."/>
            <person name="Daims H."/>
            <person name="Horn M."/>
            <person name="Wagner M."/>
            <person name="Jensen G.J."/>
            <person name="Kyrpides N.C."/>
            <person name="Koonin E.V."/>
            <person name="Woyke T."/>
        </authorList>
    </citation>
    <scope>NUCLEOTIDE SEQUENCE</scope>
    <source>
        <strain evidence="1">CTV1</strain>
    </source>
</reference>
<gene>
    <name evidence="1" type="ORF">Catovirus_1_146</name>
</gene>
<protein>
    <submittedName>
        <fullName evidence="1">Uncharacterized protein</fullName>
    </submittedName>
</protein>